<dbReference type="AlphaFoldDB" id="A0AAD8LH90"/>
<gene>
    <name evidence="2" type="ORF">QVD17_05327</name>
</gene>
<dbReference type="PROSITE" id="PS51257">
    <property type="entry name" value="PROKAR_LIPOPROTEIN"/>
    <property type="match status" value="1"/>
</dbReference>
<comment type="caution">
    <text evidence="2">The sequence shown here is derived from an EMBL/GenBank/DDBJ whole genome shotgun (WGS) entry which is preliminary data.</text>
</comment>
<evidence type="ECO:0000313" key="3">
    <source>
        <dbReference type="Proteomes" id="UP001229421"/>
    </source>
</evidence>
<proteinExistence type="predicted"/>
<reference evidence="2" key="1">
    <citation type="journal article" date="2023" name="bioRxiv">
        <title>Improved chromosome-level genome assembly for marigold (Tagetes erecta).</title>
        <authorList>
            <person name="Jiang F."/>
            <person name="Yuan L."/>
            <person name="Wang S."/>
            <person name="Wang H."/>
            <person name="Xu D."/>
            <person name="Wang A."/>
            <person name="Fan W."/>
        </authorList>
    </citation>
    <scope>NUCLEOTIDE SEQUENCE</scope>
    <source>
        <strain evidence="2">WSJ</strain>
        <tissue evidence="2">Leaf</tissue>
    </source>
</reference>
<keyword evidence="3" id="KW-1185">Reference proteome</keyword>
<name>A0AAD8LH90_TARER</name>
<dbReference type="Proteomes" id="UP001229421">
    <property type="component" value="Unassembled WGS sequence"/>
</dbReference>
<feature type="region of interest" description="Disordered" evidence="1">
    <location>
        <begin position="68"/>
        <end position="92"/>
    </location>
</feature>
<feature type="compositionally biased region" description="Low complexity" evidence="1">
    <location>
        <begin position="68"/>
        <end position="86"/>
    </location>
</feature>
<organism evidence="2 3">
    <name type="scientific">Tagetes erecta</name>
    <name type="common">African marigold</name>
    <dbReference type="NCBI Taxonomy" id="13708"/>
    <lineage>
        <taxon>Eukaryota</taxon>
        <taxon>Viridiplantae</taxon>
        <taxon>Streptophyta</taxon>
        <taxon>Embryophyta</taxon>
        <taxon>Tracheophyta</taxon>
        <taxon>Spermatophyta</taxon>
        <taxon>Magnoliopsida</taxon>
        <taxon>eudicotyledons</taxon>
        <taxon>Gunneridae</taxon>
        <taxon>Pentapetalae</taxon>
        <taxon>asterids</taxon>
        <taxon>campanulids</taxon>
        <taxon>Asterales</taxon>
        <taxon>Asteraceae</taxon>
        <taxon>Asteroideae</taxon>
        <taxon>Heliantheae alliance</taxon>
        <taxon>Tageteae</taxon>
        <taxon>Tagetes</taxon>
    </lineage>
</organism>
<protein>
    <submittedName>
        <fullName evidence="2">Uncharacterized protein</fullName>
    </submittedName>
</protein>
<evidence type="ECO:0000256" key="1">
    <source>
        <dbReference type="SAM" id="MobiDB-lite"/>
    </source>
</evidence>
<evidence type="ECO:0000313" key="2">
    <source>
        <dbReference type="EMBL" id="KAK1439508.1"/>
    </source>
</evidence>
<accession>A0AAD8LH90</accession>
<sequence length="92" mass="10572">MKGRDQRRYDKEGVFITLISQSCTSETLTNSLHPSLSPSKTLTPSHQWQRSESLVLHNLLSNNHSLLKTPSTNHNNNWNKPHPRNNLLMKTL</sequence>
<dbReference type="EMBL" id="JAUHHV010000001">
    <property type="protein sequence ID" value="KAK1439508.1"/>
    <property type="molecule type" value="Genomic_DNA"/>
</dbReference>